<dbReference type="Pfam" id="PF01268">
    <property type="entry name" value="FTHFS"/>
    <property type="match status" value="1"/>
</dbReference>
<keyword evidence="8" id="KW-0378">Hydrolase</keyword>
<dbReference type="SUPFAM" id="SSF52540">
    <property type="entry name" value="P-loop containing nucleoside triphosphate hydrolases"/>
    <property type="match status" value="1"/>
</dbReference>
<reference evidence="15 16" key="1">
    <citation type="submission" date="2011-02" db="EMBL/GenBank/DDBJ databases">
        <title>The Genome Sequence of Sphaeroforma arctica JP610.</title>
        <authorList>
            <consortium name="The Broad Institute Genome Sequencing Platform"/>
            <person name="Russ C."/>
            <person name="Cuomo C."/>
            <person name="Young S.K."/>
            <person name="Zeng Q."/>
            <person name="Gargeya S."/>
            <person name="Alvarado L."/>
            <person name="Berlin A."/>
            <person name="Chapman S.B."/>
            <person name="Chen Z."/>
            <person name="Freedman E."/>
            <person name="Gellesch M."/>
            <person name="Goldberg J."/>
            <person name="Griggs A."/>
            <person name="Gujja S."/>
            <person name="Heilman E."/>
            <person name="Heiman D."/>
            <person name="Howarth C."/>
            <person name="Mehta T."/>
            <person name="Neiman D."/>
            <person name="Pearson M."/>
            <person name="Roberts A."/>
            <person name="Saif S."/>
            <person name="Shea T."/>
            <person name="Shenoy N."/>
            <person name="Sisk P."/>
            <person name="Stolte C."/>
            <person name="Sykes S."/>
            <person name="White J."/>
            <person name="Yandava C."/>
            <person name="Burger G."/>
            <person name="Gray M.W."/>
            <person name="Holland P.W.H."/>
            <person name="King N."/>
            <person name="Lang F.B.F."/>
            <person name="Roger A.J."/>
            <person name="Ruiz-Trillo I."/>
            <person name="Haas B."/>
            <person name="Nusbaum C."/>
            <person name="Birren B."/>
        </authorList>
    </citation>
    <scope>NUCLEOTIDE SEQUENCE [LARGE SCALE GENOMIC DNA]</scope>
    <source>
        <strain evidence="15 16">JP610</strain>
    </source>
</reference>
<comment type="similarity">
    <text evidence="3">In the C-terminal section; belongs to the formate--tetrahydrofolate ligase family.</text>
</comment>
<dbReference type="GO" id="GO:0005829">
    <property type="term" value="C:cytosol"/>
    <property type="evidence" value="ECO:0007669"/>
    <property type="project" value="TreeGrafter"/>
</dbReference>
<evidence type="ECO:0000256" key="7">
    <source>
        <dbReference type="ARBA" id="ARBA00022741"/>
    </source>
</evidence>
<dbReference type="Gene3D" id="3.40.50.300">
    <property type="entry name" value="P-loop containing nucleotide triphosphate hydrolases"/>
    <property type="match status" value="2"/>
</dbReference>
<dbReference type="UniPathway" id="UPA00193"/>
<dbReference type="InterPro" id="IPR018247">
    <property type="entry name" value="EF_Hand_1_Ca_BS"/>
</dbReference>
<dbReference type="InterPro" id="IPR000672">
    <property type="entry name" value="THF_DH/CycHdrlase"/>
</dbReference>
<protein>
    <submittedName>
        <fullName evidence="15">C-1-tetrahydrofolate synthase, cytoplasmic</fullName>
    </submittedName>
</protein>
<evidence type="ECO:0000256" key="12">
    <source>
        <dbReference type="ARBA" id="ARBA00023268"/>
    </source>
</evidence>
<keyword evidence="5" id="KW-0554">One-carbon metabolism</keyword>
<dbReference type="InterPro" id="IPR027417">
    <property type="entry name" value="P-loop_NTPase"/>
</dbReference>
<gene>
    <name evidence="15" type="ORF">SARC_04419</name>
</gene>
<dbReference type="GO" id="GO:0004488">
    <property type="term" value="F:methylenetetrahydrofolate dehydrogenase (NADP+) activity"/>
    <property type="evidence" value="ECO:0007669"/>
    <property type="project" value="InterPro"/>
</dbReference>
<dbReference type="HAMAP" id="MF_01543">
    <property type="entry name" value="FTHFS"/>
    <property type="match status" value="1"/>
</dbReference>
<dbReference type="PROSITE" id="PS00766">
    <property type="entry name" value="THF_DHG_CYH_1"/>
    <property type="match status" value="1"/>
</dbReference>
<dbReference type="InterPro" id="IPR020867">
    <property type="entry name" value="THF_DH/CycHdrlase_CS"/>
</dbReference>
<dbReference type="Gene3D" id="3.40.50.720">
    <property type="entry name" value="NAD(P)-binding Rossmann-like Domain"/>
    <property type="match status" value="1"/>
</dbReference>
<evidence type="ECO:0000259" key="14">
    <source>
        <dbReference type="Pfam" id="PF02882"/>
    </source>
</evidence>
<dbReference type="CDD" id="cd01080">
    <property type="entry name" value="NAD_bind_m-THF_DH_Cyclohyd"/>
    <property type="match status" value="1"/>
</dbReference>
<dbReference type="GeneID" id="25904923"/>
<dbReference type="InterPro" id="IPR020630">
    <property type="entry name" value="THF_DH/CycHdrlase_cat_dom"/>
</dbReference>
<feature type="domain" description="Tetrahydrofolate dehydrogenase/cyclohydrolase catalytic" evidence="13">
    <location>
        <begin position="54"/>
        <end position="165"/>
    </location>
</feature>
<dbReference type="PROSITE" id="PS00767">
    <property type="entry name" value="THF_DHG_CYH_2"/>
    <property type="match status" value="1"/>
</dbReference>
<evidence type="ECO:0000259" key="13">
    <source>
        <dbReference type="Pfam" id="PF00763"/>
    </source>
</evidence>
<dbReference type="CDD" id="cd00477">
    <property type="entry name" value="FTHFS"/>
    <property type="match status" value="1"/>
</dbReference>
<evidence type="ECO:0000313" key="16">
    <source>
        <dbReference type="Proteomes" id="UP000054560"/>
    </source>
</evidence>
<proteinExistence type="inferred from homology"/>
<dbReference type="FunFam" id="3.10.410.10:FF:000001">
    <property type="entry name" value="Putative formate--tetrahydrofolate ligase"/>
    <property type="match status" value="1"/>
</dbReference>
<keyword evidence="11" id="KW-0560">Oxidoreductase</keyword>
<dbReference type="GO" id="GO:0035999">
    <property type="term" value="P:tetrahydrofolate interconversion"/>
    <property type="evidence" value="ECO:0007669"/>
    <property type="project" value="UniProtKB-UniPathway"/>
</dbReference>
<dbReference type="Pfam" id="PF00763">
    <property type="entry name" value="THF_DHG_CYH"/>
    <property type="match status" value="1"/>
</dbReference>
<dbReference type="Proteomes" id="UP000054560">
    <property type="component" value="Unassembled WGS sequence"/>
</dbReference>
<feature type="domain" description="Tetrahydrofolate dehydrogenase/cyclohydrolase NAD(P)-binding" evidence="14">
    <location>
        <begin position="186"/>
        <end position="333"/>
    </location>
</feature>
<keyword evidence="6" id="KW-0436">Ligase</keyword>
<dbReference type="PANTHER" id="PTHR48099">
    <property type="entry name" value="C-1-TETRAHYDROFOLATE SYNTHASE, CYTOPLASMIC-RELATED"/>
    <property type="match status" value="1"/>
</dbReference>
<dbReference type="PROSITE" id="PS00721">
    <property type="entry name" value="FTHFS_1"/>
    <property type="match status" value="1"/>
</dbReference>
<keyword evidence="10" id="KW-0521">NADP</keyword>
<dbReference type="GO" id="GO:0004477">
    <property type="term" value="F:methenyltetrahydrofolate cyclohydrolase activity"/>
    <property type="evidence" value="ECO:0007669"/>
    <property type="project" value="TreeGrafter"/>
</dbReference>
<keyword evidence="16" id="KW-1185">Reference proteome</keyword>
<name>A0A0L0G4X5_9EUKA</name>
<accession>A0A0L0G4X5</accession>
<dbReference type="Gene3D" id="3.10.410.10">
    <property type="entry name" value="Formyltetrahydrofolate synthetase, domain 3"/>
    <property type="match status" value="1"/>
</dbReference>
<dbReference type="InterPro" id="IPR036291">
    <property type="entry name" value="NAD(P)-bd_dom_sf"/>
</dbReference>
<evidence type="ECO:0000256" key="8">
    <source>
        <dbReference type="ARBA" id="ARBA00022801"/>
    </source>
</evidence>
<comment type="similarity">
    <text evidence="2">In the N-terminal section; belongs to the tetrahydrofolate dehydrogenase/cyclohydrolase family.</text>
</comment>
<keyword evidence="12" id="KW-0511">Multifunctional enzyme</keyword>
<evidence type="ECO:0000256" key="1">
    <source>
        <dbReference type="ARBA" id="ARBA00004777"/>
    </source>
</evidence>
<dbReference type="InterPro" id="IPR000559">
    <property type="entry name" value="Formate_THF_ligase"/>
</dbReference>
<organism evidence="15 16">
    <name type="scientific">Sphaeroforma arctica JP610</name>
    <dbReference type="NCBI Taxonomy" id="667725"/>
    <lineage>
        <taxon>Eukaryota</taxon>
        <taxon>Ichthyosporea</taxon>
        <taxon>Ichthyophonida</taxon>
        <taxon>Sphaeroforma</taxon>
    </lineage>
</organism>
<evidence type="ECO:0000256" key="9">
    <source>
        <dbReference type="ARBA" id="ARBA00022840"/>
    </source>
</evidence>
<evidence type="ECO:0000256" key="11">
    <source>
        <dbReference type="ARBA" id="ARBA00023002"/>
    </source>
</evidence>
<evidence type="ECO:0000256" key="10">
    <source>
        <dbReference type="ARBA" id="ARBA00022857"/>
    </source>
</evidence>
<dbReference type="AlphaFoldDB" id="A0A0L0G4X5"/>
<evidence type="ECO:0000256" key="5">
    <source>
        <dbReference type="ARBA" id="ARBA00022563"/>
    </source>
</evidence>
<evidence type="ECO:0000256" key="6">
    <source>
        <dbReference type="ARBA" id="ARBA00022598"/>
    </source>
</evidence>
<dbReference type="GO" id="GO:0004329">
    <property type="term" value="F:formate-tetrahydrofolate ligase activity"/>
    <property type="evidence" value="ECO:0007669"/>
    <property type="project" value="InterPro"/>
</dbReference>
<dbReference type="FunFam" id="3.40.50.300:FF:001522">
    <property type="entry name" value="Probable MIS1-C1-tetrahydrofolate synthase, mitochondrial"/>
    <property type="match status" value="1"/>
</dbReference>
<dbReference type="InterPro" id="IPR020628">
    <property type="entry name" value="Formate_THF_ligase_CS"/>
</dbReference>
<evidence type="ECO:0000313" key="15">
    <source>
        <dbReference type="EMBL" id="KNC83323.1"/>
    </source>
</evidence>
<dbReference type="STRING" id="667725.A0A0L0G4X5"/>
<dbReference type="PRINTS" id="PR00085">
    <property type="entry name" value="THFDHDRGNASE"/>
</dbReference>
<dbReference type="OrthoDB" id="1845775at2759"/>
<evidence type="ECO:0000256" key="3">
    <source>
        <dbReference type="ARBA" id="ARBA00006985"/>
    </source>
</evidence>
<dbReference type="PROSITE" id="PS00018">
    <property type="entry name" value="EF_HAND_1"/>
    <property type="match status" value="1"/>
</dbReference>
<dbReference type="FunFam" id="3.40.50.720:FF:000006">
    <property type="entry name" value="Bifunctional protein FolD"/>
    <property type="match status" value="1"/>
</dbReference>
<comment type="subunit">
    <text evidence="4">Homodimer.</text>
</comment>
<keyword evidence="7" id="KW-0547">Nucleotide-binding</keyword>
<dbReference type="PANTHER" id="PTHR48099:SF5">
    <property type="entry name" value="C-1-TETRAHYDROFOLATE SYNTHASE, CYTOPLASMIC"/>
    <property type="match status" value="1"/>
</dbReference>
<comment type="pathway">
    <text evidence="1">One-carbon metabolism; tetrahydrofolate interconversion.</text>
</comment>
<dbReference type="FunFam" id="3.40.50.10860:FF:000005">
    <property type="entry name" value="C-1-tetrahydrofolate synthase, cytoplasmic, putative"/>
    <property type="match status" value="1"/>
</dbReference>
<dbReference type="SUPFAM" id="SSF53223">
    <property type="entry name" value="Aminoacid dehydrogenase-like, N-terminal domain"/>
    <property type="match status" value="1"/>
</dbReference>
<dbReference type="Gene3D" id="3.40.50.10860">
    <property type="entry name" value="Leucine Dehydrogenase, chain A, domain 1"/>
    <property type="match status" value="1"/>
</dbReference>
<dbReference type="EMBL" id="KQ241843">
    <property type="protein sequence ID" value="KNC83323.1"/>
    <property type="molecule type" value="Genomic_DNA"/>
</dbReference>
<dbReference type="GO" id="GO:0005524">
    <property type="term" value="F:ATP binding"/>
    <property type="evidence" value="ECO:0007669"/>
    <property type="project" value="UniProtKB-KW"/>
</dbReference>
<dbReference type="HAMAP" id="MF_01576">
    <property type="entry name" value="THF_DHG_CYH"/>
    <property type="match status" value="1"/>
</dbReference>
<evidence type="ECO:0000256" key="2">
    <source>
        <dbReference type="ARBA" id="ARBA00005559"/>
    </source>
</evidence>
<dbReference type="FunFam" id="3.40.50.300:FF:000245">
    <property type="entry name" value="C-1-tetrahydrofolate synthase, cytoplasmic"/>
    <property type="match status" value="1"/>
</dbReference>
<dbReference type="SUPFAM" id="SSF51735">
    <property type="entry name" value="NAD(P)-binding Rossmann-fold domains"/>
    <property type="match status" value="1"/>
</dbReference>
<dbReference type="InterPro" id="IPR020631">
    <property type="entry name" value="THF_DH/CycHdrlase_NAD-bd_dom"/>
</dbReference>
<dbReference type="Pfam" id="PF02882">
    <property type="entry name" value="THF_DHG_CYH_C"/>
    <property type="match status" value="1"/>
</dbReference>
<dbReference type="RefSeq" id="XP_014157225.1">
    <property type="nucleotide sequence ID" value="XM_014301750.1"/>
</dbReference>
<keyword evidence="9" id="KW-0067">ATP-binding</keyword>
<dbReference type="InterPro" id="IPR046346">
    <property type="entry name" value="Aminoacid_DH-like_N_sf"/>
</dbReference>
<dbReference type="eggNOG" id="KOG4230">
    <property type="taxonomic scope" value="Eukaryota"/>
</dbReference>
<evidence type="ECO:0000256" key="4">
    <source>
        <dbReference type="ARBA" id="ARBA00011738"/>
    </source>
</evidence>
<sequence length="975" mass="104064">MYFSISILRMFAELRLHQLTSIKHFKCARTVTSRTINTYIKKMLRHDEDGSRILSGTELSKVIRTRIAAKVQAAGGTPGLAVVQVGAREDSNVYIRMKRKAAENVGFKFVHVHLSGTVTQSEVLSEIAALNNDRSISGVLVQLPLPSHLNEKTVTESVHHSKDVDGFTSTNVGLLMKGDLKSTFVSCTPKGCLALLQENNLPIAGKVAVVLGRSNIVGRPIASLLEKHNATVILCHSKTANLTSIIGMADILIAAIGKPGFVTGDMLKPGCVVLDVGINSVADATRKSGSRLVGDVNFDSCKTVASAITPVPGGVGPMTVAMLLENTLEAYNRGVRPQGGDWKLMPTPLKKLDPVPSDIAIAEVAVQKPVLSLAEEVGLDRSEVLPYGMGLAKIDNSAVLERLQSQKNGKYVCVTGINPTPLGEGKSTTAIGLVQALGAHLQKNAFACIRQPSMGPTFGIKGGAAGGGYSQVVPMVDFNLHLTGDIHAISLATNLVAAAIDARILHESTQTDTALFNRLVPEHKGVRSFNDIQLRRLRKLGITQSLPAELSESERARFARLSINASTITWRRVVDVNDRFLREITIGESATEKGLTRKTGYDIAVASELMAILALSNNLSDLKTRVSKAVFASSVDGDPLTLDDLGITGAVTVLMKDTLMPTLMQTLEGTPAFVHGGPFANIAHGNSSIIADKMALKLVGEDGYVVTEAGFGADIGMEKFFNIKCRASGDIPNCVVLVTTVRALKMHGGGPNVVAGKKLPSAYTSEDLDLVKLGSSNLARHIESANKFGVPVVVAINRFTSDTTREVELIREIAISAGARGAVEADHWKEGGAGAVELAQQVVEACKLESDFKVLYELEQPIEAKIETIVKEIYGGSGIEISPLAASRIEDYTRQGFGNLPICMAKTHLSLSADPTAKGRPEGFVIPIRDVRLSAGANFLYPLCGTMSTMPGLPTRPCYYDIDLDPVTGKISGMM</sequence>